<accession>R4WR70</accession>
<protein>
    <recommendedName>
        <fullName evidence="2">N-acetyltransferase domain-containing protein</fullName>
    </recommendedName>
</protein>
<dbReference type="InterPro" id="IPR016181">
    <property type="entry name" value="Acyl_CoA_acyltransferase"/>
</dbReference>
<dbReference type="PANTHER" id="PTHR20905">
    <property type="entry name" value="N-ACETYLTRANSFERASE-RELATED"/>
    <property type="match status" value="1"/>
</dbReference>
<sequence>MPPERMELGSFEEVHNGVPLKYRITTTPPELLDVVVDHMLYHFLPREPMCSHFKLHEDPPSRQAIEAVWKEVTSQGLALVAIRDGPEPEEERIVGANITFLSTKGSEKPEVIKGTKFEKVYDAVVVVAERANMYEKYGANEYLSAFGLSVHTDYHGYKIGQHLLECRKPLCKALGIKFTGTVFTHAASMFLSKRVGFEVLLTEYFETFEIDGEVIFKGKTGPFEQSGWDFS</sequence>
<dbReference type="PANTHER" id="PTHR20905:SF32">
    <property type="entry name" value="ARYLALKYLAMINE N-ACETYLTRANSFERASE-LIKE 7, ISOFORM A"/>
    <property type="match status" value="1"/>
</dbReference>
<dbReference type="SUPFAM" id="SSF55729">
    <property type="entry name" value="Acyl-CoA N-acyltransferases (Nat)"/>
    <property type="match status" value="1"/>
</dbReference>
<proteinExistence type="evidence at transcript level"/>
<reference evidence="1" key="1">
    <citation type="journal article" date="2013" name="PLoS ONE">
        <title>Gene expression in gut symbiotic organ of stinkbug affected by extracellular bacterial symbiont.</title>
        <authorList>
            <person name="Futahashi R."/>
            <person name="Tanaka K."/>
            <person name="Tanahashi M."/>
            <person name="Nikoh N."/>
            <person name="Kikuchi Y."/>
            <person name="Lee B.L."/>
            <person name="Fukatsu T."/>
        </authorList>
    </citation>
    <scope>NUCLEOTIDE SEQUENCE</scope>
    <source>
        <tissue evidence="1">Midgut</tissue>
    </source>
</reference>
<name>R4WR70_RIPPE</name>
<dbReference type="GO" id="GO:0008080">
    <property type="term" value="F:N-acetyltransferase activity"/>
    <property type="evidence" value="ECO:0007669"/>
    <property type="project" value="TreeGrafter"/>
</dbReference>
<dbReference type="EMBL" id="AK418196">
    <property type="protein sequence ID" value="BAN21411.1"/>
    <property type="molecule type" value="mRNA"/>
</dbReference>
<dbReference type="AlphaFoldDB" id="R4WR70"/>
<organism evidence="1">
    <name type="scientific">Riptortus pedestris</name>
    <name type="common">Bean bug</name>
    <dbReference type="NCBI Taxonomy" id="329032"/>
    <lineage>
        <taxon>Eukaryota</taxon>
        <taxon>Metazoa</taxon>
        <taxon>Ecdysozoa</taxon>
        <taxon>Arthropoda</taxon>
        <taxon>Hexapoda</taxon>
        <taxon>Insecta</taxon>
        <taxon>Pterygota</taxon>
        <taxon>Neoptera</taxon>
        <taxon>Paraneoptera</taxon>
        <taxon>Hemiptera</taxon>
        <taxon>Heteroptera</taxon>
        <taxon>Panheteroptera</taxon>
        <taxon>Pentatomomorpha</taxon>
        <taxon>Coreoidea</taxon>
        <taxon>Alydidae</taxon>
        <taxon>Riptortus</taxon>
    </lineage>
</organism>
<dbReference type="Gene3D" id="3.40.630.30">
    <property type="match status" value="1"/>
</dbReference>
<evidence type="ECO:0000313" key="1">
    <source>
        <dbReference type="EMBL" id="BAN21411.1"/>
    </source>
</evidence>
<evidence type="ECO:0008006" key="2">
    <source>
        <dbReference type="Google" id="ProtNLM"/>
    </source>
</evidence>